<proteinExistence type="predicted"/>
<gene>
    <name evidence="1" type="ORF">DS957_011395</name>
</gene>
<name>A0A8B3DJI2_VIBHA</name>
<reference evidence="1 2" key="1">
    <citation type="submission" date="2018-08" db="EMBL/GenBank/DDBJ databases">
        <title>Vibrio harveyi strains pathogenic to white snook Centropomus viridis Lockington (1877) and potential probiotic bacteria.</title>
        <authorList>
            <person name="Soto-Rodriguez S."/>
            <person name="Gomez-Gil B."/>
            <person name="Lozano-Olvera R."/>
        </authorList>
    </citation>
    <scope>NUCLEOTIDE SEQUENCE [LARGE SCALE GENOMIC DNA]</scope>
    <source>
        <strain evidence="1 2">CAIM 1508</strain>
    </source>
</reference>
<sequence length="191" mass="20558">MNLTLIKGQEVPLNVESSWLFIESYQGKLSVRLDATGEEFTLPSGSVLRYGKPMGRILLSGEGELSFEHGSGDFTPPVEGQKLEIQAMPKVELLPGQSMKVSELPNVTLEEGQTIRVHVGDNLIGRRGELPLPIPANANRKGVIIKAPSSNTGLVSIKGFELEAGETVTIETTAAFELSGKAPDTAQLLEY</sequence>
<protein>
    <submittedName>
        <fullName evidence="1">Uncharacterized protein</fullName>
    </submittedName>
</protein>
<dbReference type="RefSeq" id="WP_114092195.1">
    <property type="nucleotide sequence ID" value="NZ_JAJISA010000032.1"/>
</dbReference>
<comment type="caution">
    <text evidence="1">The sequence shown here is derived from an EMBL/GenBank/DDBJ whole genome shotgun (WGS) entry which is preliminary data.</text>
</comment>
<dbReference type="EMBL" id="QOUW02000032">
    <property type="protein sequence ID" value="RIW13251.1"/>
    <property type="molecule type" value="Genomic_DNA"/>
</dbReference>
<evidence type="ECO:0000313" key="1">
    <source>
        <dbReference type="EMBL" id="RIW13251.1"/>
    </source>
</evidence>
<dbReference type="Proteomes" id="UP000253437">
    <property type="component" value="Unassembled WGS sequence"/>
</dbReference>
<organism evidence="1 2">
    <name type="scientific">Vibrio harveyi</name>
    <name type="common">Beneckea harveyi</name>
    <dbReference type="NCBI Taxonomy" id="669"/>
    <lineage>
        <taxon>Bacteria</taxon>
        <taxon>Pseudomonadati</taxon>
        <taxon>Pseudomonadota</taxon>
        <taxon>Gammaproteobacteria</taxon>
        <taxon>Vibrionales</taxon>
        <taxon>Vibrionaceae</taxon>
        <taxon>Vibrio</taxon>
    </lineage>
</organism>
<accession>A0A8B3DJI2</accession>
<evidence type="ECO:0000313" key="2">
    <source>
        <dbReference type="Proteomes" id="UP000253437"/>
    </source>
</evidence>
<dbReference type="AlphaFoldDB" id="A0A8B3DJI2"/>